<dbReference type="InterPro" id="IPR016187">
    <property type="entry name" value="CTDL_fold"/>
</dbReference>
<feature type="compositionally biased region" description="Acidic residues" evidence="1">
    <location>
        <begin position="319"/>
        <end position="331"/>
    </location>
</feature>
<comment type="caution">
    <text evidence="4">The sequence shown here is derived from an EMBL/GenBank/DDBJ whole genome shotgun (WGS) entry which is preliminary data.</text>
</comment>
<organism evidence="4 5">
    <name type="scientific">Astyanax mexicanus</name>
    <name type="common">Blind cave fish</name>
    <name type="synonym">Astyanax fasciatus mexicanus</name>
    <dbReference type="NCBI Taxonomy" id="7994"/>
    <lineage>
        <taxon>Eukaryota</taxon>
        <taxon>Metazoa</taxon>
        <taxon>Chordata</taxon>
        <taxon>Craniata</taxon>
        <taxon>Vertebrata</taxon>
        <taxon>Euteleostomi</taxon>
        <taxon>Actinopterygii</taxon>
        <taxon>Neopterygii</taxon>
        <taxon>Teleostei</taxon>
        <taxon>Ostariophysi</taxon>
        <taxon>Characiformes</taxon>
        <taxon>Characoidei</taxon>
        <taxon>Acestrorhamphidae</taxon>
        <taxon>Acestrorhamphinae</taxon>
        <taxon>Astyanax</taxon>
    </lineage>
</organism>
<feature type="chain" id="PRO_5035911882" evidence="2">
    <location>
        <begin position="17"/>
        <end position="719"/>
    </location>
</feature>
<dbReference type="OrthoDB" id="441660at2759"/>
<accession>A0A8T2LP01</accession>
<dbReference type="AlphaFoldDB" id="A0A8T2LP01"/>
<dbReference type="InterPro" id="IPR050111">
    <property type="entry name" value="C-type_lectin/snaclec_domain"/>
</dbReference>
<name>A0A8T2LP01_ASTMX</name>
<feature type="region of interest" description="Disordered" evidence="1">
    <location>
        <begin position="568"/>
        <end position="590"/>
    </location>
</feature>
<dbReference type="EMBL" id="JAICCE010000011">
    <property type="protein sequence ID" value="KAG9271116.1"/>
    <property type="molecule type" value="Genomic_DNA"/>
</dbReference>
<dbReference type="PROSITE" id="PS50041">
    <property type="entry name" value="C_TYPE_LECTIN_2"/>
    <property type="match status" value="1"/>
</dbReference>
<feature type="compositionally biased region" description="Basic and acidic residues" evidence="1">
    <location>
        <begin position="256"/>
        <end position="266"/>
    </location>
</feature>
<evidence type="ECO:0000313" key="5">
    <source>
        <dbReference type="Proteomes" id="UP000752171"/>
    </source>
</evidence>
<feature type="domain" description="C-type lectin" evidence="3">
    <location>
        <begin position="598"/>
        <end position="716"/>
    </location>
</feature>
<sequence length="719" mass="82697">MRIFLLLFGSLAVAVALPVQDWVPVESLVAPPGERNPLLGDILPIQGRVIQEDPKPVVQVKPAELNPVQQNQLVKSKSLVEDVPVLKIIEETEERESVMNEPRSQVQAPLNMMEEHLPAEEPVEELEPVQSLQEVAELNPNRLEEDPMIQQEPEKEETFVEDEENFLQEEASKEGEELMMGLEPEDTLAEDDRLIIQEEELLDAVAPPIMELDAVPEPREVNQRSPNEFLEEPVMELEPKKEEVFVEDGENFLQEEASKEGEKLEMGLEPQEALAEEERNILQEEELLDAEEAPVMEPHEVYHRNANEFLEEPVKGLEPEEEQTFVEDDDENFLQEEASKEGEELEMGLEPQEALAEEERNILQEEELLDAEEAPVMEPHEVYHRNANEFLEEPVMELEPDKEETFVEDDDENFLQEEASKEGEELEMGLEPQEALAEEERNILQEEELLDAVEPPLMELDAVPEPHEVHQRNPNEFIEEPAMELQPEETFVEDEDNFMQEEALMENPEAALYPALEYEPSQDELLMQHQIQQRTKEAESNMIENLPSEKELMMPDQDNLDEPLMNQNARQKREDSEMEPADGDPSSNRWRSCNGVISNGKCYVFFSGPKKAPDAEFFCQNNFQNGHLASVTSRYLHNQMMGLMDRNGGRRRTWIGGLRYLDTGRWIWLDGAQWGYADWLPGEPNNTAGVENCVEILSNGKFNDMPCWDLRAFICSYPY</sequence>
<dbReference type="InterPro" id="IPR001304">
    <property type="entry name" value="C-type_lectin-like"/>
</dbReference>
<evidence type="ECO:0000256" key="1">
    <source>
        <dbReference type="SAM" id="MobiDB-lite"/>
    </source>
</evidence>
<dbReference type="PANTHER" id="PTHR22803">
    <property type="entry name" value="MANNOSE, PHOSPHOLIPASE, LECTIN RECEPTOR RELATED"/>
    <property type="match status" value="1"/>
</dbReference>
<proteinExistence type="predicted"/>
<evidence type="ECO:0000256" key="2">
    <source>
        <dbReference type="SAM" id="SignalP"/>
    </source>
</evidence>
<protein>
    <submittedName>
        <fullName evidence="4">Trichohyalin-like</fullName>
    </submittedName>
</protein>
<feature type="region of interest" description="Disordered" evidence="1">
    <location>
        <begin position="256"/>
        <end position="276"/>
    </location>
</feature>
<feature type="signal peptide" evidence="2">
    <location>
        <begin position="1"/>
        <end position="16"/>
    </location>
</feature>
<keyword evidence="2" id="KW-0732">Signal</keyword>
<gene>
    <name evidence="4" type="ORF">AMEX_G13995</name>
</gene>
<feature type="region of interest" description="Disordered" evidence="1">
    <location>
        <begin position="311"/>
        <end position="331"/>
    </location>
</feature>
<evidence type="ECO:0000313" key="4">
    <source>
        <dbReference type="EMBL" id="KAG9271116.1"/>
    </source>
</evidence>
<dbReference type="SMART" id="SM00034">
    <property type="entry name" value="CLECT"/>
    <property type="match status" value="1"/>
</dbReference>
<dbReference type="InterPro" id="IPR016186">
    <property type="entry name" value="C-type_lectin-like/link_sf"/>
</dbReference>
<feature type="region of interest" description="Disordered" evidence="1">
    <location>
        <begin position="214"/>
        <end position="236"/>
    </location>
</feature>
<dbReference type="Proteomes" id="UP000752171">
    <property type="component" value="Unassembled WGS sequence"/>
</dbReference>
<dbReference type="Pfam" id="PF00059">
    <property type="entry name" value="Lectin_C"/>
    <property type="match status" value="1"/>
</dbReference>
<evidence type="ECO:0000259" key="3">
    <source>
        <dbReference type="PROSITE" id="PS50041"/>
    </source>
</evidence>
<dbReference type="SUPFAM" id="SSF56436">
    <property type="entry name" value="C-type lectin-like"/>
    <property type="match status" value="1"/>
</dbReference>
<dbReference type="Gene3D" id="3.10.100.10">
    <property type="entry name" value="Mannose-Binding Protein A, subunit A"/>
    <property type="match status" value="1"/>
</dbReference>
<reference evidence="4 5" key="1">
    <citation type="submission" date="2021-07" db="EMBL/GenBank/DDBJ databases">
        <authorList>
            <person name="Imarazene B."/>
            <person name="Zahm M."/>
            <person name="Klopp C."/>
            <person name="Cabau C."/>
            <person name="Beille S."/>
            <person name="Jouanno E."/>
            <person name="Castinel A."/>
            <person name="Lluch J."/>
            <person name="Gil L."/>
            <person name="Kuchtly C."/>
            <person name="Lopez Roques C."/>
            <person name="Donnadieu C."/>
            <person name="Parrinello H."/>
            <person name="Journot L."/>
            <person name="Du K."/>
            <person name="Schartl M."/>
            <person name="Retaux S."/>
            <person name="Guiguen Y."/>
        </authorList>
    </citation>
    <scope>NUCLEOTIDE SEQUENCE [LARGE SCALE GENOMIC DNA]</scope>
    <source>
        <strain evidence="4">Pach_M1</strain>
        <tissue evidence="4">Testis</tissue>
    </source>
</reference>